<dbReference type="AlphaFoldDB" id="A0A562JBD5"/>
<reference evidence="2 3" key="1">
    <citation type="submission" date="2019-07" db="EMBL/GenBank/DDBJ databases">
        <title>Genomic Encyclopedia of Type Strains, Phase I: the one thousand microbial genomes (KMG-I) project.</title>
        <authorList>
            <person name="Kyrpides N."/>
        </authorList>
    </citation>
    <scope>NUCLEOTIDE SEQUENCE [LARGE SCALE GENOMIC DNA]</scope>
    <source>
        <strain evidence="2 3">DSM 13558</strain>
    </source>
</reference>
<dbReference type="SUPFAM" id="SSF64307">
    <property type="entry name" value="SirA-like"/>
    <property type="match status" value="1"/>
</dbReference>
<dbReference type="EMBL" id="VLKH01000004">
    <property type="protein sequence ID" value="TWH80556.1"/>
    <property type="molecule type" value="Genomic_DNA"/>
</dbReference>
<keyword evidence="2" id="KW-0808">Transferase</keyword>
<comment type="caution">
    <text evidence="2">The sequence shown here is derived from an EMBL/GenBank/DDBJ whole genome shotgun (WGS) entry which is preliminary data.</text>
</comment>
<gene>
    <name evidence="2" type="ORF">LY60_01818</name>
</gene>
<accession>A0A562JBD5</accession>
<proteinExistence type="predicted"/>
<dbReference type="OrthoDB" id="9797352at2"/>
<organism evidence="2 3">
    <name type="scientific">Sedimentibacter saalensis</name>
    <dbReference type="NCBI Taxonomy" id="130788"/>
    <lineage>
        <taxon>Bacteria</taxon>
        <taxon>Bacillati</taxon>
        <taxon>Bacillota</taxon>
        <taxon>Tissierellia</taxon>
        <taxon>Sedimentibacter</taxon>
    </lineage>
</organism>
<dbReference type="Proteomes" id="UP000315343">
    <property type="component" value="Unassembled WGS sequence"/>
</dbReference>
<dbReference type="CDD" id="cd03421">
    <property type="entry name" value="SirA_like_N"/>
    <property type="match status" value="1"/>
</dbReference>
<keyword evidence="3" id="KW-1185">Reference proteome</keyword>
<protein>
    <submittedName>
        <fullName evidence="2">TusA-related sulfurtransferase</fullName>
    </submittedName>
</protein>
<evidence type="ECO:0000313" key="3">
    <source>
        <dbReference type="Proteomes" id="UP000315343"/>
    </source>
</evidence>
<dbReference type="InterPro" id="IPR036868">
    <property type="entry name" value="TusA-like_sf"/>
</dbReference>
<evidence type="ECO:0000259" key="1">
    <source>
        <dbReference type="Pfam" id="PF01206"/>
    </source>
</evidence>
<feature type="domain" description="UPF0033" evidence="1">
    <location>
        <begin position="2"/>
        <end position="59"/>
    </location>
</feature>
<dbReference type="Gene3D" id="3.30.110.40">
    <property type="entry name" value="TusA-like domain"/>
    <property type="match status" value="1"/>
</dbReference>
<dbReference type="InterPro" id="IPR001455">
    <property type="entry name" value="TusA-like"/>
</dbReference>
<evidence type="ECO:0000313" key="2">
    <source>
        <dbReference type="EMBL" id="TWH80556.1"/>
    </source>
</evidence>
<name>A0A562JBD5_9FIRM</name>
<dbReference type="GO" id="GO:0016740">
    <property type="term" value="F:transferase activity"/>
    <property type="evidence" value="ECO:0007669"/>
    <property type="project" value="UniProtKB-KW"/>
</dbReference>
<sequence length="67" mass="7285">MKIDTCGTSCPQPVLMTKKALETNPGSVEVIVDNNTSKTNVKKFLTSKGYSVEIETHDDISTIKGLK</sequence>
<dbReference type="RefSeq" id="WP_019227537.1">
    <property type="nucleotide sequence ID" value="NZ_DAMBUX010000003.1"/>
</dbReference>
<dbReference type="Pfam" id="PF01206">
    <property type="entry name" value="TusA"/>
    <property type="match status" value="1"/>
</dbReference>